<dbReference type="Pfam" id="PF17775">
    <property type="entry name" value="YchJ_M-like"/>
    <property type="match status" value="1"/>
</dbReference>
<evidence type="ECO:0000256" key="1">
    <source>
        <dbReference type="HAMAP-Rule" id="MF_00612"/>
    </source>
</evidence>
<dbReference type="InterPro" id="IPR032710">
    <property type="entry name" value="NTF2-like_dom_sf"/>
</dbReference>
<dbReference type="HAMAP" id="MF_00612">
    <property type="entry name" value="UPF0225"/>
    <property type="match status" value="1"/>
</dbReference>
<dbReference type="SUPFAM" id="SSF54427">
    <property type="entry name" value="NTF2-like"/>
    <property type="match status" value="1"/>
</dbReference>
<dbReference type="OrthoDB" id="21421at2"/>
<keyword evidence="4" id="KW-1185">Reference proteome</keyword>
<dbReference type="InterPro" id="IPR048469">
    <property type="entry name" value="YchJ-like_M"/>
</dbReference>
<protein>
    <recommendedName>
        <fullName evidence="1">UPF0225 protein SAMN05660443_0584</fullName>
    </recommendedName>
</protein>
<sequence length="126" mass="14589">MVTQPNHFCPCSSNKDYGLCCQPLHEGEAARTPEQLMRSRYTAYVLQLSDYLLATWHPDTRPEQLDLSSSPDWQGLDIVSYSQQGTQGRVHFKAWYQGGKGPECIEEESRFIKQKGRWYYLNGLIR</sequence>
<dbReference type="Gene3D" id="3.10.450.50">
    <property type="match status" value="1"/>
</dbReference>
<dbReference type="AlphaFoldDB" id="A0A1I1EH67"/>
<reference evidence="3 4" key="1">
    <citation type="submission" date="2016-10" db="EMBL/GenBank/DDBJ databases">
        <authorList>
            <person name="de Groot N.N."/>
        </authorList>
    </citation>
    <scope>NUCLEOTIDE SEQUENCE [LARGE SCALE GENOMIC DNA]</scope>
    <source>
        <strain evidence="3 4">DSM 18438</strain>
    </source>
</reference>
<dbReference type="STRING" id="1122252.SAMN05660443_0584"/>
<dbReference type="Proteomes" id="UP000199058">
    <property type="component" value="Unassembled WGS sequence"/>
</dbReference>
<dbReference type="RefSeq" id="WP_091958876.1">
    <property type="nucleotide sequence ID" value="NZ_FOLH01000001.1"/>
</dbReference>
<evidence type="ECO:0000259" key="2">
    <source>
        <dbReference type="Pfam" id="PF17775"/>
    </source>
</evidence>
<dbReference type="PANTHER" id="PTHR33747">
    <property type="entry name" value="UPF0225 PROTEIN SCO1677"/>
    <property type="match status" value="1"/>
</dbReference>
<proteinExistence type="inferred from homology"/>
<evidence type="ECO:0000313" key="4">
    <source>
        <dbReference type="Proteomes" id="UP000199058"/>
    </source>
</evidence>
<dbReference type="EMBL" id="FOLH01000001">
    <property type="protein sequence ID" value="SFB86016.1"/>
    <property type="molecule type" value="Genomic_DNA"/>
</dbReference>
<dbReference type="InterPro" id="IPR023006">
    <property type="entry name" value="YchJ-like"/>
</dbReference>
<comment type="similarity">
    <text evidence="1">Belongs to the UPF0225 family.</text>
</comment>
<organism evidence="3 4">
    <name type="scientific">Marinospirillum celere</name>
    <dbReference type="NCBI Taxonomy" id="1122252"/>
    <lineage>
        <taxon>Bacteria</taxon>
        <taxon>Pseudomonadati</taxon>
        <taxon>Pseudomonadota</taxon>
        <taxon>Gammaproteobacteria</taxon>
        <taxon>Oceanospirillales</taxon>
        <taxon>Oceanospirillaceae</taxon>
        <taxon>Marinospirillum</taxon>
    </lineage>
</organism>
<gene>
    <name evidence="3" type="ORF">SAMN05660443_0584</name>
</gene>
<evidence type="ECO:0000313" key="3">
    <source>
        <dbReference type="EMBL" id="SFB86016.1"/>
    </source>
</evidence>
<feature type="domain" description="YchJ-like middle NTF2-like" evidence="2">
    <location>
        <begin position="32"/>
        <end position="123"/>
    </location>
</feature>
<name>A0A1I1EH67_9GAMM</name>
<accession>A0A1I1EH67</accession>
<dbReference type="PANTHER" id="PTHR33747:SF1">
    <property type="entry name" value="ADENYLATE CYCLASE-ASSOCIATED CAP C-TERMINAL DOMAIN-CONTAINING PROTEIN"/>
    <property type="match status" value="1"/>
</dbReference>